<proteinExistence type="predicted"/>
<protein>
    <submittedName>
        <fullName evidence="1">Uncharacterized protein</fullName>
    </submittedName>
</protein>
<organism evidence="1 2">
    <name type="scientific">Eiseniibacteriota bacterium</name>
    <dbReference type="NCBI Taxonomy" id="2212470"/>
    <lineage>
        <taxon>Bacteria</taxon>
        <taxon>Candidatus Eiseniibacteriota</taxon>
    </lineage>
</organism>
<dbReference type="Proteomes" id="UP001593833">
    <property type="component" value="Unassembled WGS sequence"/>
</dbReference>
<gene>
    <name evidence="1" type="ORF">ACFL6M_00945</name>
</gene>
<sequence>MKNPANVTRAVGETLRRLVGEGFQLPPHCVVLAKNDSVMAVRYQRAEGEPGCVLVAQTAIDGVFRPPVNIMFVDATGMKAARVTIEASDREARCCVFDHEPSEN</sequence>
<comment type="caution">
    <text evidence="1">The sequence shown here is derived from an EMBL/GenBank/DDBJ whole genome shotgun (WGS) entry which is preliminary data.</text>
</comment>
<keyword evidence="2" id="KW-1185">Reference proteome</keyword>
<name>A0ABV6YIJ4_UNCEI</name>
<evidence type="ECO:0000313" key="2">
    <source>
        <dbReference type="Proteomes" id="UP001593833"/>
    </source>
</evidence>
<reference evidence="1 2" key="1">
    <citation type="submission" date="2024-09" db="EMBL/GenBank/DDBJ databases">
        <authorList>
            <person name="D'Angelo T."/>
        </authorList>
    </citation>
    <scope>NUCLEOTIDE SEQUENCE [LARGE SCALE GENOMIC DNA]</scope>
    <source>
        <strain evidence="1">SAG AM-320-E07</strain>
    </source>
</reference>
<evidence type="ECO:0000313" key="1">
    <source>
        <dbReference type="EMBL" id="MFC1572143.1"/>
    </source>
</evidence>
<accession>A0ABV6YIJ4</accession>
<dbReference type="EMBL" id="JBHPKH010000005">
    <property type="protein sequence ID" value="MFC1572143.1"/>
    <property type="molecule type" value="Genomic_DNA"/>
</dbReference>